<proteinExistence type="predicted"/>
<reference evidence="5" key="1">
    <citation type="journal article" date="2014" name="Int. J. Syst. Evol. Microbiol.">
        <title>Complete genome sequence of Corynebacterium casei LMG S-19264T (=DSM 44701T), isolated from a smear-ripened cheese.</title>
        <authorList>
            <consortium name="US DOE Joint Genome Institute (JGI-PGF)"/>
            <person name="Walter F."/>
            <person name="Albersmeier A."/>
            <person name="Kalinowski J."/>
            <person name="Ruckert C."/>
        </authorList>
    </citation>
    <scope>NUCLEOTIDE SEQUENCE</scope>
    <source>
        <strain evidence="5">CGMCC 1.15322</strain>
    </source>
</reference>
<dbReference type="EMBL" id="BMIG01000005">
    <property type="protein sequence ID" value="GGA97106.1"/>
    <property type="molecule type" value="Genomic_DNA"/>
</dbReference>
<protein>
    <recommendedName>
        <fullName evidence="4">HTH araC/xylS-type domain-containing protein</fullName>
    </recommendedName>
</protein>
<keyword evidence="1" id="KW-0805">Transcription regulation</keyword>
<accession>A0A916WGG1</accession>
<evidence type="ECO:0000259" key="4">
    <source>
        <dbReference type="PROSITE" id="PS01124"/>
    </source>
</evidence>
<evidence type="ECO:0000313" key="6">
    <source>
        <dbReference type="Proteomes" id="UP000620596"/>
    </source>
</evidence>
<keyword evidence="2" id="KW-0238">DNA-binding</keyword>
<feature type="domain" description="HTH araC/xylS-type" evidence="4">
    <location>
        <begin position="194"/>
        <end position="292"/>
    </location>
</feature>
<evidence type="ECO:0000256" key="3">
    <source>
        <dbReference type="ARBA" id="ARBA00023163"/>
    </source>
</evidence>
<dbReference type="GO" id="GO:0043565">
    <property type="term" value="F:sequence-specific DNA binding"/>
    <property type="evidence" value="ECO:0007669"/>
    <property type="project" value="InterPro"/>
</dbReference>
<dbReference type="PROSITE" id="PS00041">
    <property type="entry name" value="HTH_ARAC_FAMILY_1"/>
    <property type="match status" value="1"/>
</dbReference>
<reference evidence="5" key="2">
    <citation type="submission" date="2020-09" db="EMBL/GenBank/DDBJ databases">
        <authorList>
            <person name="Sun Q."/>
            <person name="Zhou Y."/>
        </authorList>
    </citation>
    <scope>NUCLEOTIDE SEQUENCE</scope>
    <source>
        <strain evidence="5">CGMCC 1.15322</strain>
    </source>
</reference>
<name>A0A916WGG1_9BURK</name>
<dbReference type="PANTHER" id="PTHR43280">
    <property type="entry name" value="ARAC-FAMILY TRANSCRIPTIONAL REGULATOR"/>
    <property type="match status" value="1"/>
</dbReference>
<dbReference type="SUPFAM" id="SSF51215">
    <property type="entry name" value="Regulatory protein AraC"/>
    <property type="match status" value="1"/>
</dbReference>
<dbReference type="InterPro" id="IPR020449">
    <property type="entry name" value="Tscrpt_reg_AraC-type_HTH"/>
</dbReference>
<dbReference type="InterPro" id="IPR009057">
    <property type="entry name" value="Homeodomain-like_sf"/>
</dbReference>
<gene>
    <name evidence="5" type="ORF">GCM10011496_17730</name>
</gene>
<evidence type="ECO:0000313" key="5">
    <source>
        <dbReference type="EMBL" id="GGA97106.1"/>
    </source>
</evidence>
<dbReference type="GO" id="GO:0003700">
    <property type="term" value="F:DNA-binding transcription factor activity"/>
    <property type="evidence" value="ECO:0007669"/>
    <property type="project" value="InterPro"/>
</dbReference>
<keyword evidence="3" id="KW-0804">Transcription</keyword>
<dbReference type="SUPFAM" id="SSF46689">
    <property type="entry name" value="Homeodomain-like"/>
    <property type="match status" value="2"/>
</dbReference>
<dbReference type="Gene3D" id="1.10.10.60">
    <property type="entry name" value="Homeodomain-like"/>
    <property type="match status" value="2"/>
</dbReference>
<dbReference type="InterPro" id="IPR018062">
    <property type="entry name" value="HTH_AraC-typ_CS"/>
</dbReference>
<evidence type="ECO:0000256" key="1">
    <source>
        <dbReference type="ARBA" id="ARBA00023015"/>
    </source>
</evidence>
<dbReference type="Proteomes" id="UP000620596">
    <property type="component" value="Unassembled WGS sequence"/>
</dbReference>
<dbReference type="AlphaFoldDB" id="A0A916WGG1"/>
<dbReference type="Pfam" id="PF12833">
    <property type="entry name" value="HTH_18"/>
    <property type="match status" value="1"/>
</dbReference>
<sequence>MDIKTYGMSERADHLDFDIRSQLVRPPLVRPHRHEYFQIQISLQGDTQQNVAGTVRPFRRGYLSFILPYRVHVIPHPEGSRYVIINMAQQFLRPGLDVDPLDLEDVPLSRAPELAPFLFQEYADFHFSEDEFPEVEALLDKLAAENAQRRFGSVEMIRGLMLQLIGMTCRKFEAELLRFSASQAQQGSRKASLQRAVRYIREHLAAEITLADAAAAAFLSPNYLAHLLKKETGKTFTDLVTERRLEFAQELLTHSSQRIAAVAHASGFADEAYFARRFRQRFGQTPRAFRDGVRARISGAV</sequence>
<evidence type="ECO:0000256" key="2">
    <source>
        <dbReference type="ARBA" id="ARBA00023125"/>
    </source>
</evidence>
<dbReference type="InterPro" id="IPR018060">
    <property type="entry name" value="HTH_AraC"/>
</dbReference>
<organism evidence="5 6">
    <name type="scientific">Polaromonas eurypsychrophila</name>
    <dbReference type="NCBI Taxonomy" id="1614635"/>
    <lineage>
        <taxon>Bacteria</taxon>
        <taxon>Pseudomonadati</taxon>
        <taxon>Pseudomonadota</taxon>
        <taxon>Betaproteobacteria</taxon>
        <taxon>Burkholderiales</taxon>
        <taxon>Comamonadaceae</taxon>
        <taxon>Polaromonas</taxon>
    </lineage>
</organism>
<dbReference type="PANTHER" id="PTHR43280:SF2">
    <property type="entry name" value="HTH-TYPE TRANSCRIPTIONAL REGULATOR EXSA"/>
    <property type="match status" value="1"/>
</dbReference>
<dbReference type="InterPro" id="IPR037923">
    <property type="entry name" value="HTH-like"/>
</dbReference>
<dbReference type="SMART" id="SM00342">
    <property type="entry name" value="HTH_ARAC"/>
    <property type="match status" value="1"/>
</dbReference>
<dbReference type="PRINTS" id="PR00032">
    <property type="entry name" value="HTHARAC"/>
</dbReference>
<comment type="caution">
    <text evidence="5">The sequence shown here is derived from an EMBL/GenBank/DDBJ whole genome shotgun (WGS) entry which is preliminary data.</text>
</comment>
<dbReference type="PROSITE" id="PS01124">
    <property type="entry name" value="HTH_ARAC_FAMILY_2"/>
    <property type="match status" value="1"/>
</dbReference>
<keyword evidence="6" id="KW-1185">Reference proteome</keyword>